<dbReference type="EMBL" id="CM017322">
    <property type="protein sequence ID" value="KAE8010615.1"/>
    <property type="molecule type" value="Genomic_DNA"/>
</dbReference>
<sequence>METPSSVGRVTRSQALAALNSDNNNNSIPLSRKTEDSGKVLSKSRQRNAKQQQDRSVLIDITNDSPIVGLAMGSLETPSSAIAKQRSSRAKNKTPGSGEALLRGQVKTLLQRVEEEAELSKLSLESRSILHLQGFVNSPTGLLAPTPANTPQLSNLSGDINDGLASVVPSPVVEEQLISQVVSNIFDGKKLDFSEKSESSELSVSSVLTYQVGVGGSYSKEKSSAEDDDASVWSIQVNASTRDEDEEEVIEGGGEEEDYYDEEGDEIEEEEDDGGLVDELCEGIGKIFMDEKRVAPKFAGKHTRFVYDSDDELVGAEEEEGAESEGSGGVSPSILRLKGLPTPKGKHLRFPLQEEEN</sequence>
<dbReference type="Proteomes" id="UP000327013">
    <property type="component" value="Chromosome 2"/>
</dbReference>
<accession>A0A5N6QTW2</accession>
<feature type="compositionally biased region" description="Polar residues" evidence="1">
    <location>
        <begin position="1"/>
        <end position="14"/>
    </location>
</feature>
<name>A0A5N6QTW2_9ROSI</name>
<feature type="compositionally biased region" description="Acidic residues" evidence="1">
    <location>
        <begin position="243"/>
        <end position="274"/>
    </location>
</feature>
<feature type="region of interest" description="Disordered" evidence="1">
    <location>
        <begin position="240"/>
        <end position="274"/>
    </location>
</feature>
<feature type="region of interest" description="Disordered" evidence="1">
    <location>
        <begin position="312"/>
        <end position="357"/>
    </location>
</feature>
<reference evidence="2 3" key="1">
    <citation type="submission" date="2019-06" db="EMBL/GenBank/DDBJ databases">
        <title>A chromosomal-level reference genome of Carpinus fangiana (Coryloideae, Betulaceae).</title>
        <authorList>
            <person name="Yang X."/>
            <person name="Wang Z."/>
            <person name="Zhang L."/>
            <person name="Hao G."/>
            <person name="Liu J."/>
            <person name="Yang Y."/>
        </authorList>
    </citation>
    <scope>NUCLEOTIDE SEQUENCE [LARGE SCALE GENOMIC DNA]</scope>
    <source>
        <strain evidence="2">Cfa_2016G</strain>
        <tissue evidence="2">Leaf</tissue>
    </source>
</reference>
<protein>
    <recommendedName>
        <fullName evidence="4">Chalcone-flavanone isomerase family protein</fullName>
    </recommendedName>
</protein>
<feature type="compositionally biased region" description="Acidic residues" evidence="1">
    <location>
        <begin position="312"/>
        <end position="323"/>
    </location>
</feature>
<feature type="region of interest" description="Disordered" evidence="1">
    <location>
        <begin position="1"/>
        <end position="54"/>
    </location>
</feature>
<evidence type="ECO:0008006" key="4">
    <source>
        <dbReference type="Google" id="ProtNLM"/>
    </source>
</evidence>
<dbReference type="PANTHER" id="PTHR47512">
    <property type="entry name" value="EXPRESSED PROTEIN"/>
    <property type="match status" value="1"/>
</dbReference>
<organism evidence="2 3">
    <name type="scientific">Carpinus fangiana</name>
    <dbReference type="NCBI Taxonomy" id="176857"/>
    <lineage>
        <taxon>Eukaryota</taxon>
        <taxon>Viridiplantae</taxon>
        <taxon>Streptophyta</taxon>
        <taxon>Embryophyta</taxon>
        <taxon>Tracheophyta</taxon>
        <taxon>Spermatophyta</taxon>
        <taxon>Magnoliopsida</taxon>
        <taxon>eudicotyledons</taxon>
        <taxon>Gunneridae</taxon>
        <taxon>Pentapetalae</taxon>
        <taxon>rosids</taxon>
        <taxon>fabids</taxon>
        <taxon>Fagales</taxon>
        <taxon>Betulaceae</taxon>
        <taxon>Carpinus</taxon>
    </lineage>
</organism>
<evidence type="ECO:0000313" key="3">
    <source>
        <dbReference type="Proteomes" id="UP000327013"/>
    </source>
</evidence>
<keyword evidence="3" id="KW-1185">Reference proteome</keyword>
<dbReference type="AlphaFoldDB" id="A0A5N6QTW2"/>
<dbReference type="PANTHER" id="PTHR47512:SF3">
    <property type="entry name" value="CHALCONE-FLAVONONE ISOMERASE FAMILY PROTEIN"/>
    <property type="match status" value="1"/>
</dbReference>
<evidence type="ECO:0000313" key="2">
    <source>
        <dbReference type="EMBL" id="KAE8010615.1"/>
    </source>
</evidence>
<dbReference type="OrthoDB" id="162989at2759"/>
<evidence type="ECO:0000256" key="1">
    <source>
        <dbReference type="SAM" id="MobiDB-lite"/>
    </source>
</evidence>
<proteinExistence type="predicted"/>
<gene>
    <name evidence="2" type="ORF">FH972_006972</name>
</gene>
<feature type="compositionally biased region" description="Low complexity" evidence="1">
    <location>
        <begin position="15"/>
        <end position="31"/>
    </location>
</feature>